<dbReference type="InterPro" id="IPR000979">
    <property type="entry name" value="Phosphodiesterase_MJ0936/Vps29"/>
</dbReference>
<comment type="similarity">
    <text evidence="1 4">Belongs to the metallophosphoesterase superfamily. YfcE family.</text>
</comment>
<accession>A0A498CPE3</accession>
<dbReference type="Gene3D" id="3.60.21.10">
    <property type="match status" value="1"/>
</dbReference>
<evidence type="ECO:0000313" key="7">
    <source>
        <dbReference type="Proteomes" id="UP000276301"/>
    </source>
</evidence>
<dbReference type="Proteomes" id="UP000276301">
    <property type="component" value="Unassembled WGS sequence"/>
</dbReference>
<keyword evidence="7" id="KW-1185">Reference proteome</keyword>
<dbReference type="PANTHER" id="PTHR11124">
    <property type="entry name" value="VACUOLAR SORTING PROTEIN VPS29"/>
    <property type="match status" value="1"/>
</dbReference>
<proteinExistence type="inferred from homology"/>
<dbReference type="RefSeq" id="WP_121586699.1">
    <property type="nucleotide sequence ID" value="NZ_RCHT01000008.1"/>
</dbReference>
<dbReference type="EC" id="3.1.4.-" evidence="4"/>
<dbReference type="AlphaFoldDB" id="A0A498CPE3"/>
<protein>
    <recommendedName>
        <fullName evidence="4">Phosphoesterase</fullName>
        <ecNumber evidence="4">3.1.4.-</ecNumber>
    </recommendedName>
</protein>
<dbReference type="GO" id="GO:0016787">
    <property type="term" value="F:hydrolase activity"/>
    <property type="evidence" value="ECO:0007669"/>
    <property type="project" value="UniProtKB-UniRule"/>
</dbReference>
<dbReference type="Pfam" id="PF12850">
    <property type="entry name" value="Metallophos_2"/>
    <property type="match status" value="1"/>
</dbReference>
<evidence type="ECO:0000256" key="4">
    <source>
        <dbReference type="RuleBase" id="RU362039"/>
    </source>
</evidence>
<feature type="domain" description="Calcineurin-like phosphoesterase" evidence="5">
    <location>
        <begin position="3"/>
        <end position="138"/>
    </location>
</feature>
<evidence type="ECO:0000256" key="2">
    <source>
        <dbReference type="ARBA" id="ARBA00022723"/>
    </source>
</evidence>
<evidence type="ECO:0000256" key="3">
    <source>
        <dbReference type="ARBA" id="ARBA00022801"/>
    </source>
</evidence>
<dbReference type="EMBL" id="RCHT01000008">
    <property type="protein sequence ID" value="RLL11594.1"/>
    <property type="molecule type" value="Genomic_DNA"/>
</dbReference>
<name>A0A498CPE3_9FIRM</name>
<comment type="caution">
    <text evidence="6">The sequence shown here is derived from an EMBL/GenBank/DDBJ whole genome shotgun (WGS) entry which is preliminary data.</text>
</comment>
<dbReference type="SUPFAM" id="SSF56300">
    <property type="entry name" value="Metallo-dependent phosphatases"/>
    <property type="match status" value="1"/>
</dbReference>
<comment type="cofactor">
    <cofactor evidence="4">
        <name>a divalent metal cation</name>
        <dbReference type="ChEBI" id="CHEBI:60240"/>
    </cofactor>
</comment>
<evidence type="ECO:0000259" key="5">
    <source>
        <dbReference type="Pfam" id="PF12850"/>
    </source>
</evidence>
<keyword evidence="3" id="KW-0378">Hydrolase</keyword>
<dbReference type="GO" id="GO:0046872">
    <property type="term" value="F:metal ion binding"/>
    <property type="evidence" value="ECO:0007669"/>
    <property type="project" value="UniProtKB-KW"/>
</dbReference>
<gene>
    <name evidence="6" type="ORF">D4A47_06740</name>
</gene>
<dbReference type="NCBIfam" id="TIGR00040">
    <property type="entry name" value="yfcE"/>
    <property type="match status" value="1"/>
</dbReference>
<evidence type="ECO:0000313" key="6">
    <source>
        <dbReference type="EMBL" id="RLL11594.1"/>
    </source>
</evidence>
<evidence type="ECO:0000256" key="1">
    <source>
        <dbReference type="ARBA" id="ARBA00008950"/>
    </source>
</evidence>
<keyword evidence="2 4" id="KW-0479">Metal-binding</keyword>
<organism evidence="6 7">
    <name type="scientific">Anaerotruncus massiliensis</name>
    <name type="common">ex Liu et al. 2021</name>
    <dbReference type="NCBI Taxonomy" id="2321404"/>
    <lineage>
        <taxon>Bacteria</taxon>
        <taxon>Bacillati</taxon>
        <taxon>Bacillota</taxon>
        <taxon>Clostridia</taxon>
        <taxon>Eubacteriales</taxon>
        <taxon>Oscillospiraceae</taxon>
        <taxon>Anaerotruncus</taxon>
    </lineage>
</organism>
<dbReference type="InterPro" id="IPR024654">
    <property type="entry name" value="Calcineurin-like_PHP_lpxH"/>
</dbReference>
<dbReference type="InterPro" id="IPR029052">
    <property type="entry name" value="Metallo-depent_PP-like"/>
</dbReference>
<sequence>MKKIVLLSDTHGLLREEVRALLAEADAVVHAGDFDTPEVADALRACAQPHLVRGNNDGAWAEDLPRTLAFTLEGVRFFLAHNRRDVPRGLNGVDVVVCGHSHKYAAEDRDGVLWLNPGGCGRRRFGLALTLCLMEVDAGRYRVEKIFLPREG</sequence>
<dbReference type="InterPro" id="IPR020935">
    <property type="entry name" value="PdiEstase_YfcE_CS"/>
</dbReference>
<reference evidence="6 7" key="1">
    <citation type="submission" date="2018-10" db="EMBL/GenBank/DDBJ databases">
        <title>Anaerotruncus faecis sp. nov., isolated from human feces.</title>
        <authorList>
            <person name="Wang Y.-J."/>
        </authorList>
    </citation>
    <scope>NUCLEOTIDE SEQUENCE [LARGE SCALE GENOMIC DNA]</scope>
    <source>
        <strain evidence="6 7">22A2-44</strain>
    </source>
</reference>
<dbReference type="PROSITE" id="PS01269">
    <property type="entry name" value="UPF0025"/>
    <property type="match status" value="1"/>
</dbReference>